<evidence type="ECO:0000313" key="2">
    <source>
        <dbReference type="Proteomes" id="UP001279734"/>
    </source>
</evidence>
<dbReference type="AlphaFoldDB" id="A0AAD3Y6N0"/>
<dbReference type="EMBL" id="BSYO01000040">
    <property type="protein sequence ID" value="GMH31662.1"/>
    <property type="molecule type" value="Genomic_DNA"/>
</dbReference>
<gene>
    <name evidence="1" type="ORF">Nepgr_033506</name>
</gene>
<reference evidence="1" key="1">
    <citation type="submission" date="2023-05" db="EMBL/GenBank/DDBJ databases">
        <title>Nepenthes gracilis genome sequencing.</title>
        <authorList>
            <person name="Fukushima K."/>
        </authorList>
    </citation>
    <scope>NUCLEOTIDE SEQUENCE</scope>
    <source>
        <strain evidence="1">SING2019-196</strain>
    </source>
</reference>
<sequence length="107" mass="12353">MAYSVDMQESKLKNLSPLAREVAARIKALLRADDQSEHQDEALPGLASPQVDILSPRMQDSSLKVHNSIIKKPFFRQLCHYNPLLINEKEIENWVFRKTRASHKGQW</sequence>
<keyword evidence="2" id="KW-1185">Reference proteome</keyword>
<accession>A0AAD3Y6N0</accession>
<evidence type="ECO:0000313" key="1">
    <source>
        <dbReference type="EMBL" id="GMH31662.1"/>
    </source>
</evidence>
<protein>
    <submittedName>
        <fullName evidence="1">Uncharacterized protein</fullName>
    </submittedName>
</protein>
<dbReference type="Proteomes" id="UP001279734">
    <property type="component" value="Unassembled WGS sequence"/>
</dbReference>
<comment type="caution">
    <text evidence="1">The sequence shown here is derived from an EMBL/GenBank/DDBJ whole genome shotgun (WGS) entry which is preliminary data.</text>
</comment>
<proteinExistence type="predicted"/>
<name>A0AAD3Y6N0_NEPGR</name>
<organism evidence="1 2">
    <name type="scientific">Nepenthes gracilis</name>
    <name type="common">Slender pitcher plant</name>
    <dbReference type="NCBI Taxonomy" id="150966"/>
    <lineage>
        <taxon>Eukaryota</taxon>
        <taxon>Viridiplantae</taxon>
        <taxon>Streptophyta</taxon>
        <taxon>Embryophyta</taxon>
        <taxon>Tracheophyta</taxon>
        <taxon>Spermatophyta</taxon>
        <taxon>Magnoliopsida</taxon>
        <taxon>eudicotyledons</taxon>
        <taxon>Gunneridae</taxon>
        <taxon>Pentapetalae</taxon>
        <taxon>Caryophyllales</taxon>
        <taxon>Nepenthaceae</taxon>
        <taxon>Nepenthes</taxon>
    </lineage>
</organism>